<dbReference type="SUPFAM" id="SSF53822">
    <property type="entry name" value="Periplasmic binding protein-like I"/>
    <property type="match status" value="1"/>
</dbReference>
<dbReference type="SUPFAM" id="SSF47413">
    <property type="entry name" value="lambda repressor-like DNA-binding domains"/>
    <property type="match status" value="1"/>
</dbReference>
<comment type="caution">
    <text evidence="5">The sequence shown here is derived from an EMBL/GenBank/DDBJ whole genome shotgun (WGS) entry which is preliminary data.</text>
</comment>
<keyword evidence="3" id="KW-0804">Transcription</keyword>
<dbReference type="PANTHER" id="PTHR30146">
    <property type="entry name" value="LACI-RELATED TRANSCRIPTIONAL REPRESSOR"/>
    <property type="match status" value="1"/>
</dbReference>
<keyword evidence="2 5" id="KW-0238">DNA-binding</keyword>
<dbReference type="SMART" id="SM00354">
    <property type="entry name" value="HTH_LACI"/>
    <property type="match status" value="1"/>
</dbReference>
<dbReference type="EMBL" id="BAAAQD010000012">
    <property type="protein sequence ID" value="GAA1532250.1"/>
    <property type="molecule type" value="Genomic_DNA"/>
</dbReference>
<dbReference type="InterPro" id="IPR028082">
    <property type="entry name" value="Peripla_BP_I"/>
</dbReference>
<dbReference type="GO" id="GO:0003677">
    <property type="term" value="F:DNA binding"/>
    <property type="evidence" value="ECO:0007669"/>
    <property type="project" value="UniProtKB-KW"/>
</dbReference>
<dbReference type="Pfam" id="PF00356">
    <property type="entry name" value="LacI"/>
    <property type="match status" value="1"/>
</dbReference>
<gene>
    <name evidence="5" type="ORF">GCM10009827_057610</name>
</gene>
<evidence type="ECO:0000313" key="6">
    <source>
        <dbReference type="Proteomes" id="UP001501470"/>
    </source>
</evidence>
<keyword evidence="1" id="KW-0805">Transcription regulation</keyword>
<dbReference type="RefSeq" id="WP_344505364.1">
    <property type="nucleotide sequence ID" value="NZ_BAAAQD010000012.1"/>
</dbReference>
<keyword evidence="6" id="KW-1185">Reference proteome</keyword>
<evidence type="ECO:0000259" key="4">
    <source>
        <dbReference type="PROSITE" id="PS50932"/>
    </source>
</evidence>
<dbReference type="Gene3D" id="3.40.50.2300">
    <property type="match status" value="2"/>
</dbReference>
<dbReference type="Proteomes" id="UP001501470">
    <property type="component" value="Unassembled WGS sequence"/>
</dbReference>
<accession>A0ABN2B542</accession>
<dbReference type="InterPro" id="IPR010982">
    <property type="entry name" value="Lambda_DNA-bd_dom_sf"/>
</dbReference>
<dbReference type="PROSITE" id="PS00356">
    <property type="entry name" value="HTH_LACI_1"/>
    <property type="match status" value="1"/>
</dbReference>
<reference evidence="5 6" key="1">
    <citation type="journal article" date="2019" name="Int. J. Syst. Evol. Microbiol.">
        <title>The Global Catalogue of Microorganisms (GCM) 10K type strain sequencing project: providing services to taxonomists for standard genome sequencing and annotation.</title>
        <authorList>
            <consortium name="The Broad Institute Genomics Platform"/>
            <consortium name="The Broad Institute Genome Sequencing Center for Infectious Disease"/>
            <person name="Wu L."/>
            <person name="Ma J."/>
        </authorList>
    </citation>
    <scope>NUCLEOTIDE SEQUENCE [LARGE SCALE GENOMIC DNA]</scope>
    <source>
        <strain evidence="5 6">JCM 15933</strain>
    </source>
</reference>
<name>A0ABN2B542_9ACTN</name>
<protein>
    <submittedName>
        <fullName evidence="5">LacI family DNA-binding transcriptional regulator</fullName>
    </submittedName>
</protein>
<evidence type="ECO:0000256" key="1">
    <source>
        <dbReference type="ARBA" id="ARBA00023015"/>
    </source>
</evidence>
<dbReference type="Gene3D" id="1.10.260.40">
    <property type="entry name" value="lambda repressor-like DNA-binding domains"/>
    <property type="match status" value="1"/>
</dbReference>
<dbReference type="Pfam" id="PF13377">
    <property type="entry name" value="Peripla_BP_3"/>
    <property type="match status" value="1"/>
</dbReference>
<feature type="domain" description="HTH lacI-type" evidence="4">
    <location>
        <begin position="11"/>
        <end position="65"/>
    </location>
</feature>
<dbReference type="CDD" id="cd01392">
    <property type="entry name" value="HTH_LacI"/>
    <property type="match status" value="1"/>
</dbReference>
<organism evidence="5 6">
    <name type="scientific">Dactylosporangium maewongense</name>
    <dbReference type="NCBI Taxonomy" id="634393"/>
    <lineage>
        <taxon>Bacteria</taxon>
        <taxon>Bacillati</taxon>
        <taxon>Actinomycetota</taxon>
        <taxon>Actinomycetes</taxon>
        <taxon>Micromonosporales</taxon>
        <taxon>Micromonosporaceae</taxon>
        <taxon>Dactylosporangium</taxon>
    </lineage>
</organism>
<dbReference type="PANTHER" id="PTHR30146:SF109">
    <property type="entry name" value="HTH-TYPE TRANSCRIPTIONAL REGULATOR GALS"/>
    <property type="match status" value="1"/>
</dbReference>
<proteinExistence type="predicted"/>
<dbReference type="PROSITE" id="PS50932">
    <property type="entry name" value="HTH_LACI_2"/>
    <property type="match status" value="1"/>
</dbReference>
<dbReference type="InterPro" id="IPR000843">
    <property type="entry name" value="HTH_LacI"/>
</dbReference>
<dbReference type="InterPro" id="IPR046335">
    <property type="entry name" value="LacI/GalR-like_sensor"/>
</dbReference>
<sequence length="346" mass="37341">MRKTAAPARRVTIVDVARHANVSTTAVSKVLRNAYGASPEMQAKVRQAMADLGYRPHAAARGMRGQTYSIGVMLPTIRNPFFADVLDGITELLRDAGYQVLIGPGCNGQAEEARVTETMIDHSMDGLILVAPVSSRQHLDRVAGLVPTVTVGRHGRSASYDSVADDDITGARLVVDHLVELGHRRIAHIDHLENDPDRLAEMPNAVRADGYRQAMRAHRLDEYIDIASTSYTQEGGYLGAQQLLSRLHRPTAIFAGADIVAMGALQAIAEAGLAVPDDVAVAGYDNTMFAAFAPISLTSVDQGGRQMGRNSARLILERIADRTRPATHMKLTPTLAPRRTTVTPTP</sequence>
<evidence type="ECO:0000256" key="2">
    <source>
        <dbReference type="ARBA" id="ARBA00023125"/>
    </source>
</evidence>
<evidence type="ECO:0000256" key="3">
    <source>
        <dbReference type="ARBA" id="ARBA00023163"/>
    </source>
</evidence>
<dbReference type="CDD" id="cd06267">
    <property type="entry name" value="PBP1_LacI_sugar_binding-like"/>
    <property type="match status" value="1"/>
</dbReference>
<evidence type="ECO:0000313" key="5">
    <source>
        <dbReference type="EMBL" id="GAA1532250.1"/>
    </source>
</evidence>